<name>A0A3M7SQU7_BRAPC</name>
<dbReference type="AlphaFoldDB" id="A0A3M7SQU7"/>
<accession>A0A3M7SQU7</accession>
<sequence>MTIMDEVHGSKAGLMVQQNRGNTNQPSFIEMMKLEISFSTIKKIYENTFLKWLKLTKSKFNIITTKKEEPRALKVDPYMLPSPS</sequence>
<evidence type="ECO:0000313" key="1">
    <source>
        <dbReference type="EMBL" id="RNA38231.1"/>
    </source>
</evidence>
<dbReference type="EMBL" id="REGN01000902">
    <property type="protein sequence ID" value="RNA38231.1"/>
    <property type="molecule type" value="Genomic_DNA"/>
</dbReference>
<organism evidence="1 2">
    <name type="scientific">Brachionus plicatilis</name>
    <name type="common">Marine rotifer</name>
    <name type="synonym">Brachionus muelleri</name>
    <dbReference type="NCBI Taxonomy" id="10195"/>
    <lineage>
        <taxon>Eukaryota</taxon>
        <taxon>Metazoa</taxon>
        <taxon>Spiralia</taxon>
        <taxon>Gnathifera</taxon>
        <taxon>Rotifera</taxon>
        <taxon>Eurotatoria</taxon>
        <taxon>Monogononta</taxon>
        <taxon>Pseudotrocha</taxon>
        <taxon>Ploima</taxon>
        <taxon>Brachionidae</taxon>
        <taxon>Brachionus</taxon>
    </lineage>
</organism>
<proteinExistence type="predicted"/>
<protein>
    <submittedName>
        <fullName evidence="1">Uncharacterized protein</fullName>
    </submittedName>
</protein>
<dbReference type="Proteomes" id="UP000276133">
    <property type="component" value="Unassembled WGS sequence"/>
</dbReference>
<comment type="caution">
    <text evidence="1">The sequence shown here is derived from an EMBL/GenBank/DDBJ whole genome shotgun (WGS) entry which is preliminary data.</text>
</comment>
<reference evidence="1 2" key="1">
    <citation type="journal article" date="2018" name="Sci. Rep.">
        <title>Genomic signatures of local adaptation to the degree of environmental predictability in rotifers.</title>
        <authorList>
            <person name="Franch-Gras L."/>
            <person name="Hahn C."/>
            <person name="Garcia-Roger E.M."/>
            <person name="Carmona M.J."/>
            <person name="Serra M."/>
            <person name="Gomez A."/>
        </authorList>
    </citation>
    <scope>NUCLEOTIDE SEQUENCE [LARGE SCALE GENOMIC DNA]</scope>
    <source>
        <strain evidence="1">HYR1</strain>
    </source>
</reference>
<keyword evidence="2" id="KW-1185">Reference proteome</keyword>
<gene>
    <name evidence="1" type="ORF">BpHYR1_005947</name>
</gene>
<evidence type="ECO:0000313" key="2">
    <source>
        <dbReference type="Proteomes" id="UP000276133"/>
    </source>
</evidence>